<evidence type="ECO:0000256" key="1">
    <source>
        <dbReference type="SAM" id="Phobius"/>
    </source>
</evidence>
<accession>A5ZQ14</accession>
<gene>
    <name evidence="2" type="ORF">RUMOBE_01084</name>
</gene>
<comment type="caution">
    <text evidence="2">The sequence shown here is derived from an EMBL/GenBank/DDBJ whole genome shotgun (WGS) entry which is preliminary data.</text>
</comment>
<evidence type="ECO:0000313" key="2">
    <source>
        <dbReference type="EMBL" id="EDM88178.1"/>
    </source>
</evidence>
<dbReference type="EMBL" id="AAVO02000003">
    <property type="protein sequence ID" value="EDM88178.1"/>
    <property type="molecule type" value="Genomic_DNA"/>
</dbReference>
<feature type="transmembrane region" description="Helical" evidence="1">
    <location>
        <begin position="12"/>
        <end position="32"/>
    </location>
</feature>
<proteinExistence type="predicted"/>
<keyword evidence="1" id="KW-1133">Transmembrane helix</keyword>
<organism evidence="2 3">
    <name type="scientific">Blautia obeum ATCC 29174</name>
    <dbReference type="NCBI Taxonomy" id="411459"/>
    <lineage>
        <taxon>Bacteria</taxon>
        <taxon>Bacillati</taxon>
        <taxon>Bacillota</taxon>
        <taxon>Clostridia</taxon>
        <taxon>Lachnospirales</taxon>
        <taxon>Lachnospiraceae</taxon>
        <taxon>Blautia</taxon>
    </lineage>
</organism>
<dbReference type="AlphaFoldDB" id="A5ZQ14"/>
<protein>
    <submittedName>
        <fullName evidence="2">Uncharacterized protein</fullName>
    </submittedName>
</protein>
<keyword evidence="1" id="KW-0812">Transmembrane</keyword>
<dbReference type="HOGENOM" id="CLU_2987518_0_0_9"/>
<dbReference type="Proteomes" id="UP000006002">
    <property type="component" value="Unassembled WGS sequence"/>
</dbReference>
<sequence>MGGLVKMTIKSIAITVAGVAAFGGVCFLVALARETGRWFEDVCGFMDELDETGGDWR</sequence>
<reference evidence="2 3" key="2">
    <citation type="submission" date="2007-04" db="EMBL/GenBank/DDBJ databases">
        <title>Draft genome sequence of Ruminococcus obeum (ATCC 29174).</title>
        <authorList>
            <person name="Sudarsanam P."/>
            <person name="Ley R."/>
            <person name="Guruge J."/>
            <person name="Turnbaugh P.J."/>
            <person name="Mahowald M."/>
            <person name="Liep D."/>
            <person name="Gordon J."/>
        </authorList>
    </citation>
    <scope>NUCLEOTIDE SEQUENCE [LARGE SCALE GENOMIC DNA]</scope>
    <source>
        <strain evidence="2 3">ATCC 29174</strain>
    </source>
</reference>
<evidence type="ECO:0000313" key="3">
    <source>
        <dbReference type="Proteomes" id="UP000006002"/>
    </source>
</evidence>
<keyword evidence="1" id="KW-0472">Membrane</keyword>
<name>A5ZQ14_9FIRM</name>
<reference evidence="2 3" key="1">
    <citation type="submission" date="2007-03" db="EMBL/GenBank/DDBJ databases">
        <authorList>
            <person name="Fulton L."/>
            <person name="Clifton S."/>
            <person name="Fulton B."/>
            <person name="Xu J."/>
            <person name="Minx P."/>
            <person name="Pepin K.H."/>
            <person name="Johnson M."/>
            <person name="Thiruvilangam P."/>
            <person name="Bhonagiri V."/>
            <person name="Nash W.E."/>
            <person name="Mardis E.R."/>
            <person name="Wilson R.K."/>
        </authorList>
    </citation>
    <scope>NUCLEOTIDE SEQUENCE [LARGE SCALE GENOMIC DNA]</scope>
    <source>
        <strain evidence="2 3">ATCC 29174</strain>
    </source>
</reference>